<comment type="subcellular location">
    <subcellularLocation>
        <location evidence="1">Chromosome</location>
    </subcellularLocation>
</comment>
<dbReference type="GO" id="GO:0005634">
    <property type="term" value="C:nucleus"/>
    <property type="evidence" value="ECO:0007669"/>
    <property type="project" value="InterPro"/>
</dbReference>
<dbReference type="Proteomes" id="UP000078343">
    <property type="component" value="Unassembled WGS sequence"/>
</dbReference>
<evidence type="ECO:0000256" key="8">
    <source>
        <dbReference type="SAM" id="MobiDB-lite"/>
    </source>
</evidence>
<evidence type="ECO:0000259" key="11">
    <source>
        <dbReference type="PROSITE" id="PS50868"/>
    </source>
</evidence>
<evidence type="ECO:0000256" key="3">
    <source>
        <dbReference type="ARBA" id="ARBA00022603"/>
    </source>
</evidence>
<evidence type="ECO:0000256" key="2">
    <source>
        <dbReference type="ARBA" id="ARBA00022454"/>
    </source>
</evidence>
<reference evidence="12 13" key="1">
    <citation type="submission" date="2016-04" db="EMBL/GenBank/DDBJ databases">
        <title>Draft genome of Fonsecaea erecta CBS 125763.</title>
        <authorList>
            <person name="Weiss V.A."/>
            <person name="Vicente V.A."/>
            <person name="Raittz R.T."/>
            <person name="Moreno L.F."/>
            <person name="De Souza E.M."/>
            <person name="Pedrosa F.O."/>
            <person name="Steffens M.B."/>
            <person name="Faoro H."/>
            <person name="Tadra-Sfeir M.Z."/>
            <person name="Najafzadeh M.J."/>
            <person name="Felipe M.S."/>
            <person name="Teixeira M."/>
            <person name="Sun J."/>
            <person name="Xi L."/>
            <person name="Gomes R."/>
            <person name="De Azevedo C.M."/>
            <person name="Salgado C.G."/>
            <person name="Da Silva M.B."/>
            <person name="Nascimento M.F."/>
            <person name="Queiroz-Telles F."/>
            <person name="Attili D.S."/>
            <person name="Gorbushina A."/>
        </authorList>
    </citation>
    <scope>NUCLEOTIDE SEQUENCE [LARGE SCALE GENOMIC DNA]</scope>
    <source>
        <strain evidence="12 13">CBS 125763</strain>
    </source>
</reference>
<feature type="compositionally biased region" description="Polar residues" evidence="8">
    <location>
        <begin position="1"/>
        <end position="15"/>
    </location>
</feature>
<name>A0A178ZX69_9EURO</name>
<dbReference type="SMART" id="SM00317">
    <property type="entry name" value="SET"/>
    <property type="match status" value="1"/>
</dbReference>
<dbReference type="InterPro" id="IPR050973">
    <property type="entry name" value="H3K9_Histone-Lys_N-MTase"/>
</dbReference>
<dbReference type="GeneID" id="30004526"/>
<protein>
    <recommendedName>
        <fullName evidence="14">SET domain-containing protein</fullName>
    </recommendedName>
</protein>
<dbReference type="OrthoDB" id="308383at2759"/>
<dbReference type="PROSITE" id="PS50867">
    <property type="entry name" value="PRE_SET"/>
    <property type="match status" value="1"/>
</dbReference>
<keyword evidence="7" id="KW-0862">Zinc</keyword>
<evidence type="ECO:0000313" key="12">
    <source>
        <dbReference type="EMBL" id="OAP64384.1"/>
    </source>
</evidence>
<comment type="caution">
    <text evidence="12">The sequence shown here is derived from an EMBL/GenBank/DDBJ whole genome shotgun (WGS) entry which is preliminary data.</text>
</comment>
<organism evidence="12 13">
    <name type="scientific">Fonsecaea erecta</name>
    <dbReference type="NCBI Taxonomy" id="1367422"/>
    <lineage>
        <taxon>Eukaryota</taxon>
        <taxon>Fungi</taxon>
        <taxon>Dikarya</taxon>
        <taxon>Ascomycota</taxon>
        <taxon>Pezizomycotina</taxon>
        <taxon>Eurotiomycetes</taxon>
        <taxon>Chaetothyriomycetidae</taxon>
        <taxon>Chaetothyriales</taxon>
        <taxon>Herpotrichiellaceae</taxon>
        <taxon>Fonsecaea</taxon>
    </lineage>
</organism>
<evidence type="ECO:0000259" key="9">
    <source>
        <dbReference type="PROSITE" id="PS50280"/>
    </source>
</evidence>
<dbReference type="GO" id="GO:0005694">
    <property type="term" value="C:chromosome"/>
    <property type="evidence" value="ECO:0007669"/>
    <property type="project" value="UniProtKB-SubCell"/>
</dbReference>
<dbReference type="RefSeq" id="XP_018697751.1">
    <property type="nucleotide sequence ID" value="XM_018831872.1"/>
</dbReference>
<evidence type="ECO:0000256" key="1">
    <source>
        <dbReference type="ARBA" id="ARBA00004286"/>
    </source>
</evidence>
<dbReference type="InterPro" id="IPR003616">
    <property type="entry name" value="Post-SET_dom"/>
</dbReference>
<dbReference type="PROSITE" id="PS50280">
    <property type="entry name" value="SET"/>
    <property type="match status" value="1"/>
</dbReference>
<dbReference type="InterPro" id="IPR046341">
    <property type="entry name" value="SET_dom_sf"/>
</dbReference>
<proteinExistence type="predicted"/>
<dbReference type="EMBL" id="LVYI01000001">
    <property type="protein sequence ID" value="OAP64384.1"/>
    <property type="molecule type" value="Genomic_DNA"/>
</dbReference>
<dbReference type="Pfam" id="PF00856">
    <property type="entry name" value="SET"/>
    <property type="match status" value="1"/>
</dbReference>
<dbReference type="PROSITE" id="PS50868">
    <property type="entry name" value="POST_SET"/>
    <property type="match status" value="1"/>
</dbReference>
<gene>
    <name evidence="12" type="ORF">AYL99_00356</name>
</gene>
<dbReference type="STRING" id="1367422.A0A178ZX69"/>
<evidence type="ECO:0000256" key="7">
    <source>
        <dbReference type="ARBA" id="ARBA00022833"/>
    </source>
</evidence>
<feature type="domain" description="Post-SET" evidence="11">
    <location>
        <begin position="425"/>
        <end position="441"/>
    </location>
</feature>
<evidence type="ECO:0000256" key="5">
    <source>
        <dbReference type="ARBA" id="ARBA00022691"/>
    </source>
</evidence>
<dbReference type="InterPro" id="IPR001214">
    <property type="entry name" value="SET_dom"/>
</dbReference>
<keyword evidence="13" id="KW-1185">Reference proteome</keyword>
<evidence type="ECO:0000256" key="6">
    <source>
        <dbReference type="ARBA" id="ARBA00022723"/>
    </source>
</evidence>
<feature type="domain" description="SET" evidence="9">
    <location>
        <begin position="285"/>
        <end position="412"/>
    </location>
</feature>
<accession>A0A178ZX69</accession>
<evidence type="ECO:0000259" key="10">
    <source>
        <dbReference type="PROSITE" id="PS50867"/>
    </source>
</evidence>
<feature type="domain" description="Pre-SET" evidence="10">
    <location>
        <begin position="204"/>
        <end position="282"/>
    </location>
</feature>
<dbReference type="AlphaFoldDB" id="A0A178ZX69"/>
<dbReference type="Gene3D" id="2.170.270.10">
    <property type="entry name" value="SET domain"/>
    <property type="match status" value="1"/>
</dbReference>
<dbReference type="PANTHER" id="PTHR46223:SF3">
    <property type="entry name" value="HISTONE-LYSINE N-METHYLTRANSFERASE SET-23"/>
    <property type="match status" value="1"/>
</dbReference>
<feature type="region of interest" description="Disordered" evidence="8">
    <location>
        <begin position="1"/>
        <end position="29"/>
    </location>
</feature>
<dbReference type="InterPro" id="IPR007728">
    <property type="entry name" value="Pre-SET_dom"/>
</dbReference>
<keyword evidence="4" id="KW-0808">Transferase</keyword>
<keyword evidence="2" id="KW-0158">Chromosome</keyword>
<sequence>MSTNGHDTTSPSNKFSIDIPRPKWDSKEVKHRPNIEVVIDPQPKDLLKKFQGPLPQSKTQLDTEKNALLAQLKQSSKIAYEKPDLVEQHFGTTGFSTVFGAEDEDLELMRSAASKKKKKTDRSRIKLEIGSHSGPLNQLSLGKTPIHPARAARDILISRFQEEVYPPLTFSNEINDRRLPGKFQFIDHYIISPKVKMAPPSTNSGCDCTDCTLSACKCLTKEVEGRETQVEIYVRRPDGIIVLSDDFIICHQEEQENRQEITECNEHCGCGGDCWNRVVCKGRTVPLEIFQTEKCGFGVRSSKDIVKGQFIERYLGEVMTEHELVIREDPAEEHQASYVFSLDWFSRLDNKEPYHVDGEYFGSAMRFVNHSCNPNTICVPVQTNRGDRRVYDLAFFAIKDIKAGREICISYESKGAYDEGQPSEDLVKCHCGEYNCRGYLWRPGVTTRRRKRRQE</sequence>
<evidence type="ECO:0000256" key="4">
    <source>
        <dbReference type="ARBA" id="ARBA00022679"/>
    </source>
</evidence>
<evidence type="ECO:0000313" key="13">
    <source>
        <dbReference type="Proteomes" id="UP000078343"/>
    </source>
</evidence>
<dbReference type="SUPFAM" id="SSF82199">
    <property type="entry name" value="SET domain"/>
    <property type="match status" value="1"/>
</dbReference>
<dbReference type="GO" id="GO:0032259">
    <property type="term" value="P:methylation"/>
    <property type="evidence" value="ECO:0007669"/>
    <property type="project" value="UniProtKB-KW"/>
</dbReference>
<dbReference type="Pfam" id="PF05033">
    <property type="entry name" value="Pre-SET"/>
    <property type="match status" value="1"/>
</dbReference>
<keyword evidence="3" id="KW-0489">Methyltransferase</keyword>
<feature type="compositionally biased region" description="Basic and acidic residues" evidence="8">
    <location>
        <begin position="20"/>
        <end position="29"/>
    </location>
</feature>
<dbReference type="PANTHER" id="PTHR46223">
    <property type="entry name" value="HISTONE-LYSINE N-METHYLTRANSFERASE SUV39H"/>
    <property type="match status" value="1"/>
</dbReference>
<evidence type="ECO:0008006" key="14">
    <source>
        <dbReference type="Google" id="ProtNLM"/>
    </source>
</evidence>
<keyword evidence="6" id="KW-0479">Metal-binding</keyword>
<keyword evidence="5" id="KW-0949">S-adenosyl-L-methionine</keyword>
<dbReference type="GO" id="GO:0042054">
    <property type="term" value="F:histone methyltransferase activity"/>
    <property type="evidence" value="ECO:0007669"/>
    <property type="project" value="InterPro"/>
</dbReference>
<dbReference type="GO" id="GO:0008270">
    <property type="term" value="F:zinc ion binding"/>
    <property type="evidence" value="ECO:0007669"/>
    <property type="project" value="InterPro"/>
</dbReference>